<dbReference type="SUPFAM" id="SSF51713">
    <property type="entry name" value="tRNA-guanine transglycosylase"/>
    <property type="match status" value="1"/>
</dbReference>
<evidence type="ECO:0000256" key="1">
    <source>
        <dbReference type="ARBA" id="ARBA00022694"/>
    </source>
</evidence>
<organism evidence="4">
    <name type="scientific">mine drainage metagenome</name>
    <dbReference type="NCBI Taxonomy" id="410659"/>
    <lineage>
        <taxon>unclassified sequences</taxon>
        <taxon>metagenomes</taxon>
        <taxon>ecological metagenomes</taxon>
    </lineage>
</organism>
<feature type="region of interest" description="Disordered" evidence="2">
    <location>
        <begin position="183"/>
        <end position="212"/>
    </location>
</feature>
<dbReference type="PANTHER" id="PTHR46499">
    <property type="entry name" value="QUEUINE TRNA-RIBOSYLTRANSFERASE"/>
    <property type="match status" value="1"/>
</dbReference>
<sequence>MLAAVRPHLAPEKPVHLFGVGHPMLFALGALWGGDLFDSASYHKFALRETLLFPEGSLPLAEVQEEICGCALCREVPLVGLSHRPVEERQLHLARHNLDQCLREIARVRQAIRDGTLWELAERRAGGHPALYDALEATGGAGQLFLPVEPYSRRTFRFVSPLSLSRPTLLRWSAGLERYGRDRGPRHRVRGRPLSPEALRAAPPLGPEGPEDPTLWVVPTPLGEVPLELTEIYPVGPSLLRAGPRLELPPPEAPGPGSGGPVDRAEGWTLRHVLGLLEWVWGRSLREQLVREPLRPVHSRATGRLRRVLRDGASL</sequence>
<dbReference type="NCBIfam" id="TIGR00449">
    <property type="entry name" value="tgt_general"/>
    <property type="match status" value="1"/>
</dbReference>
<feature type="non-terminal residue" evidence="4">
    <location>
        <position position="315"/>
    </location>
</feature>
<dbReference type="AlphaFoldDB" id="T1CUB8"/>
<reference evidence="4" key="2">
    <citation type="journal article" date="2014" name="ISME J.">
        <title>Microbial stratification in low pH oxic and suboxic macroscopic growths along an acid mine drainage.</title>
        <authorList>
            <person name="Mendez-Garcia C."/>
            <person name="Mesa V."/>
            <person name="Sprenger R.R."/>
            <person name="Richter M."/>
            <person name="Diez M.S."/>
            <person name="Solano J."/>
            <person name="Bargiela R."/>
            <person name="Golyshina O.V."/>
            <person name="Manteca A."/>
            <person name="Ramos J.L."/>
            <person name="Gallego J.R."/>
            <person name="Llorente I."/>
            <person name="Martins Dos Santos V.A."/>
            <person name="Jensen O.N."/>
            <person name="Pelaez A.I."/>
            <person name="Sanchez J."/>
            <person name="Ferrer M."/>
        </authorList>
    </citation>
    <scope>NUCLEOTIDE SEQUENCE</scope>
</reference>
<dbReference type="EC" id="2.4.2.29" evidence="4"/>
<dbReference type="GO" id="GO:0005737">
    <property type="term" value="C:cytoplasm"/>
    <property type="evidence" value="ECO:0007669"/>
    <property type="project" value="TreeGrafter"/>
</dbReference>
<feature type="domain" description="tRNA-guanine(15) transglycosylase-like" evidence="3">
    <location>
        <begin position="1"/>
        <end position="129"/>
    </location>
</feature>
<dbReference type="Gene3D" id="3.20.20.105">
    <property type="entry name" value="Queuine tRNA-ribosyltransferase-like"/>
    <property type="match status" value="1"/>
</dbReference>
<dbReference type="PANTHER" id="PTHR46499:SF1">
    <property type="entry name" value="QUEUINE TRNA-RIBOSYLTRANSFERASE"/>
    <property type="match status" value="1"/>
</dbReference>
<dbReference type="EMBL" id="AUZY01002030">
    <property type="protein sequence ID" value="EQD73265.1"/>
    <property type="molecule type" value="Genomic_DNA"/>
</dbReference>
<keyword evidence="4" id="KW-0328">Glycosyltransferase</keyword>
<gene>
    <name evidence="4" type="ORF">B1B_03310</name>
</gene>
<protein>
    <submittedName>
        <fullName evidence="4">Queuine/other tRNA-ribosyltransferase</fullName>
        <ecNumber evidence="4">2.4.2.29</ecNumber>
    </submittedName>
</protein>
<name>T1CUB8_9ZZZZ</name>
<dbReference type="SUPFAM" id="SSF88802">
    <property type="entry name" value="Pre-PUA domain"/>
    <property type="match status" value="1"/>
</dbReference>
<reference evidence="4" key="1">
    <citation type="submission" date="2013-08" db="EMBL/GenBank/DDBJ databases">
        <authorList>
            <person name="Mendez C."/>
            <person name="Richter M."/>
            <person name="Ferrer M."/>
            <person name="Sanchez J."/>
        </authorList>
    </citation>
    <scope>NUCLEOTIDE SEQUENCE</scope>
</reference>
<proteinExistence type="predicted"/>
<dbReference type="GO" id="GO:0002099">
    <property type="term" value="P:tRNA wobble guanine modification"/>
    <property type="evidence" value="ECO:0007669"/>
    <property type="project" value="TreeGrafter"/>
</dbReference>
<dbReference type="InterPro" id="IPR002616">
    <property type="entry name" value="tRNA_ribo_trans-like"/>
</dbReference>
<dbReference type="GO" id="GO:0016757">
    <property type="term" value="F:glycosyltransferase activity"/>
    <property type="evidence" value="ECO:0007669"/>
    <property type="project" value="UniProtKB-KW"/>
</dbReference>
<evidence type="ECO:0000259" key="3">
    <source>
        <dbReference type="Pfam" id="PF01702"/>
    </source>
</evidence>
<dbReference type="InterPro" id="IPR050076">
    <property type="entry name" value="ArchSynthase1/Queuine_TRR"/>
</dbReference>
<comment type="caution">
    <text evidence="4">The sequence shown here is derived from an EMBL/GenBank/DDBJ whole genome shotgun (WGS) entry which is preliminary data.</text>
</comment>
<evidence type="ECO:0000313" key="4">
    <source>
        <dbReference type="EMBL" id="EQD73265.1"/>
    </source>
</evidence>
<keyword evidence="1" id="KW-0819">tRNA processing</keyword>
<keyword evidence="4" id="KW-0808">Transferase</keyword>
<evidence type="ECO:0000256" key="2">
    <source>
        <dbReference type="SAM" id="MobiDB-lite"/>
    </source>
</evidence>
<accession>T1CUB8</accession>
<feature type="region of interest" description="Disordered" evidence="2">
    <location>
        <begin position="244"/>
        <end position="264"/>
    </location>
</feature>
<dbReference type="InterPro" id="IPR036511">
    <property type="entry name" value="TGT-like_sf"/>
</dbReference>
<dbReference type="Pfam" id="PF01702">
    <property type="entry name" value="TGT"/>
    <property type="match status" value="1"/>
</dbReference>